<organism evidence="2 4">
    <name type="scientific">Nesidiocoris tenuis</name>
    <dbReference type="NCBI Taxonomy" id="355587"/>
    <lineage>
        <taxon>Eukaryota</taxon>
        <taxon>Metazoa</taxon>
        <taxon>Ecdysozoa</taxon>
        <taxon>Arthropoda</taxon>
        <taxon>Hexapoda</taxon>
        <taxon>Insecta</taxon>
        <taxon>Pterygota</taxon>
        <taxon>Neoptera</taxon>
        <taxon>Paraneoptera</taxon>
        <taxon>Hemiptera</taxon>
        <taxon>Heteroptera</taxon>
        <taxon>Panheteroptera</taxon>
        <taxon>Cimicomorpha</taxon>
        <taxon>Miridae</taxon>
        <taxon>Dicyphina</taxon>
        <taxon>Nesidiocoris</taxon>
    </lineage>
</organism>
<dbReference type="Proteomes" id="UP000479000">
    <property type="component" value="Unassembled WGS sequence"/>
</dbReference>
<accession>A0A6H5GH90</accession>
<name>A0A6H5GH90_9HEMI</name>
<gene>
    <name evidence="2" type="ORF">NTEN_LOCUS7842</name>
    <name evidence="3" type="ORF">NTEN_LOCUS7843</name>
</gene>
<feature type="compositionally biased region" description="Polar residues" evidence="1">
    <location>
        <begin position="41"/>
        <end position="55"/>
    </location>
</feature>
<reference evidence="2 4" key="1">
    <citation type="submission" date="2020-02" db="EMBL/GenBank/DDBJ databases">
        <authorList>
            <person name="Ferguson B K."/>
        </authorList>
    </citation>
    <scope>NUCLEOTIDE SEQUENCE [LARGE SCALE GENOMIC DNA]</scope>
</reference>
<proteinExistence type="predicted"/>
<dbReference type="EMBL" id="CADCXU010011920">
    <property type="protein sequence ID" value="CAB0002056.1"/>
    <property type="molecule type" value="Genomic_DNA"/>
</dbReference>
<dbReference type="OrthoDB" id="418358at2759"/>
<sequence>GRGIMMAPSVGQRLPSKECNNTSNAPLFITDQNGDGDKNSESGIRSGSNTNSLRRNSWLRTSLKRTSKLVWTNYSSALEN</sequence>
<feature type="region of interest" description="Disordered" evidence="1">
    <location>
        <begin position="1"/>
        <end position="55"/>
    </location>
</feature>
<feature type="non-terminal residue" evidence="2">
    <location>
        <position position="1"/>
    </location>
</feature>
<feature type="compositionally biased region" description="Polar residues" evidence="1">
    <location>
        <begin position="18"/>
        <end position="33"/>
    </location>
</feature>
<evidence type="ECO:0000313" key="2">
    <source>
        <dbReference type="EMBL" id="CAB0002055.1"/>
    </source>
</evidence>
<protein>
    <submittedName>
        <fullName evidence="2">Uncharacterized protein</fullName>
    </submittedName>
</protein>
<evidence type="ECO:0000256" key="1">
    <source>
        <dbReference type="SAM" id="MobiDB-lite"/>
    </source>
</evidence>
<evidence type="ECO:0000313" key="4">
    <source>
        <dbReference type="Proteomes" id="UP000479000"/>
    </source>
</evidence>
<keyword evidence="4" id="KW-1185">Reference proteome</keyword>
<dbReference type="AlphaFoldDB" id="A0A6H5GH90"/>
<evidence type="ECO:0000313" key="3">
    <source>
        <dbReference type="EMBL" id="CAB0002056.1"/>
    </source>
</evidence>
<dbReference type="EMBL" id="CADCXU010011919">
    <property type="protein sequence ID" value="CAB0002055.1"/>
    <property type="molecule type" value="Genomic_DNA"/>
</dbReference>